<evidence type="ECO:0000256" key="2">
    <source>
        <dbReference type="ARBA" id="ARBA00016956"/>
    </source>
</evidence>
<comment type="similarity">
    <text evidence="1 7 8">Belongs to the EF-Ts family.</text>
</comment>
<dbReference type="OrthoDB" id="9808348at2"/>
<dbReference type="GO" id="GO:0003746">
    <property type="term" value="F:translation elongation factor activity"/>
    <property type="evidence" value="ECO:0007669"/>
    <property type="project" value="UniProtKB-UniRule"/>
</dbReference>
<evidence type="ECO:0000256" key="8">
    <source>
        <dbReference type="RuleBase" id="RU000642"/>
    </source>
</evidence>
<dbReference type="PANTHER" id="PTHR11741:SF0">
    <property type="entry name" value="ELONGATION FACTOR TS, MITOCHONDRIAL"/>
    <property type="match status" value="1"/>
</dbReference>
<dbReference type="Gene3D" id="3.30.479.20">
    <property type="entry name" value="Elongation factor Ts, dimerisation domain"/>
    <property type="match status" value="2"/>
</dbReference>
<evidence type="ECO:0000313" key="10">
    <source>
        <dbReference type="EMBL" id="QDY86596.1"/>
    </source>
</evidence>
<name>A0A5B8JFB3_9MOLU</name>
<dbReference type="InterPro" id="IPR001816">
    <property type="entry name" value="Transl_elong_EFTs/EF1B"/>
</dbReference>
<dbReference type="InterPro" id="IPR036402">
    <property type="entry name" value="EF-Ts_dimer_sf"/>
</dbReference>
<evidence type="ECO:0000256" key="6">
    <source>
        <dbReference type="ARBA" id="ARBA00025453"/>
    </source>
</evidence>
<dbReference type="GO" id="GO:0005737">
    <property type="term" value="C:cytoplasm"/>
    <property type="evidence" value="ECO:0007669"/>
    <property type="project" value="UniProtKB-SubCell"/>
</dbReference>
<dbReference type="Gene3D" id="1.10.8.10">
    <property type="entry name" value="DNA helicase RuvA subunit, C-terminal domain"/>
    <property type="match status" value="1"/>
</dbReference>
<accession>A0A5B8JFB3</accession>
<dbReference type="InterPro" id="IPR018101">
    <property type="entry name" value="Transl_elong_Ts_CS"/>
</dbReference>
<reference evidence="10 11" key="1">
    <citation type="journal article" date="2019" name="Microbiol. Resour. Announc.">
        <title>Complete Genome Sequences of Three Mycoplasma anserisalpingitis (Mycoplasma sp. 1220) Strains.</title>
        <authorList>
            <person name="Grozner D."/>
            <person name="Forro B."/>
            <person name="Kovacs A.B."/>
            <person name="Marton S."/>
            <person name="Banyai K."/>
            <person name="Kreizinger Z."/>
            <person name="Sulyok K.M."/>
            <person name="Gyuranecz M."/>
        </authorList>
    </citation>
    <scope>NUCLEOTIDE SEQUENCE [LARGE SCALE GENOMIC DNA]</scope>
    <source>
        <strain evidence="10 11">ATCC:BAA-2147</strain>
    </source>
</reference>
<dbReference type="EMBL" id="CP042295">
    <property type="protein sequence ID" value="QDY86596.1"/>
    <property type="molecule type" value="Genomic_DNA"/>
</dbReference>
<dbReference type="PROSITE" id="PS01127">
    <property type="entry name" value="EF_TS_2"/>
    <property type="match status" value="1"/>
</dbReference>
<dbReference type="CDD" id="cd14275">
    <property type="entry name" value="UBA_EF-Ts"/>
    <property type="match status" value="1"/>
</dbReference>
<evidence type="ECO:0000256" key="1">
    <source>
        <dbReference type="ARBA" id="ARBA00005532"/>
    </source>
</evidence>
<evidence type="ECO:0000256" key="5">
    <source>
        <dbReference type="ARBA" id="ARBA00022917"/>
    </source>
</evidence>
<feature type="region of interest" description="Involved in Mg(2+) ion dislocation from EF-Tu" evidence="7">
    <location>
        <begin position="78"/>
        <end position="81"/>
    </location>
</feature>
<evidence type="ECO:0000313" key="11">
    <source>
        <dbReference type="Proteomes" id="UP000318927"/>
    </source>
</evidence>
<dbReference type="AlphaFoldDB" id="A0A5B8JFB3"/>
<dbReference type="NCBIfam" id="TIGR00116">
    <property type="entry name" value="tsf"/>
    <property type="match status" value="1"/>
</dbReference>
<sequence length="292" mass="31739">MSNINLIKELRERTNSGLSDCKKALEATNWDVEAAIEWLRENGIAKAAKKAGRIAAEGLVAIVGDEKSAVMIEVNSETDFVAQNENFKNLLNEVANGLFKSNANTLEEAEQVVLESGVTVSEACTQATATIGEKISLRRFVRVVAGANQVLGLYLHTNGRIGSITVVEGSNSEVARNVAMHSAAMNPEFVLVENIPAERMEQIKAGFVEPANFASKPEKIREKIVEGWLDKQLSEITLVKQPFVMDDGVSVEKYLANAQSKLVSAVRFEVGEGIQKVESNFADEVMSVVKGN</sequence>
<dbReference type="Pfam" id="PF00627">
    <property type="entry name" value="UBA"/>
    <property type="match status" value="1"/>
</dbReference>
<dbReference type="Gene3D" id="1.10.286.20">
    <property type="match status" value="1"/>
</dbReference>
<dbReference type="SUPFAM" id="SSF46934">
    <property type="entry name" value="UBA-like"/>
    <property type="match status" value="1"/>
</dbReference>
<protein>
    <recommendedName>
        <fullName evidence="2 7">Elongation factor Ts</fullName>
        <shortName evidence="7">EF-Ts</shortName>
    </recommendedName>
</protein>
<dbReference type="PROSITE" id="PS01126">
    <property type="entry name" value="EF_TS_1"/>
    <property type="match status" value="1"/>
</dbReference>
<comment type="subcellular location">
    <subcellularLocation>
        <location evidence="7 9">Cytoplasm</location>
    </subcellularLocation>
</comment>
<dbReference type="Pfam" id="PF00889">
    <property type="entry name" value="EF_TS"/>
    <property type="match status" value="1"/>
</dbReference>
<evidence type="ECO:0000256" key="4">
    <source>
        <dbReference type="ARBA" id="ARBA00022768"/>
    </source>
</evidence>
<organism evidence="10 11">
    <name type="scientific">Mycoplasma anserisalpingitidis</name>
    <dbReference type="NCBI Taxonomy" id="519450"/>
    <lineage>
        <taxon>Bacteria</taxon>
        <taxon>Bacillati</taxon>
        <taxon>Mycoplasmatota</taxon>
        <taxon>Mollicutes</taxon>
        <taxon>Mycoplasmataceae</taxon>
        <taxon>Mycoplasma</taxon>
    </lineage>
</organism>
<dbReference type="InterPro" id="IPR015940">
    <property type="entry name" value="UBA"/>
</dbReference>
<evidence type="ECO:0000256" key="9">
    <source>
        <dbReference type="RuleBase" id="RU000643"/>
    </source>
</evidence>
<dbReference type="PANTHER" id="PTHR11741">
    <property type="entry name" value="ELONGATION FACTOR TS"/>
    <property type="match status" value="1"/>
</dbReference>
<dbReference type="RefSeq" id="WP_146367754.1">
    <property type="nucleotide sequence ID" value="NZ_CP041664.1"/>
</dbReference>
<dbReference type="SUPFAM" id="SSF54713">
    <property type="entry name" value="Elongation factor Ts (EF-Ts), dimerisation domain"/>
    <property type="match status" value="2"/>
</dbReference>
<keyword evidence="3 7" id="KW-0963">Cytoplasm</keyword>
<dbReference type="Proteomes" id="UP000318927">
    <property type="component" value="Chromosome"/>
</dbReference>
<evidence type="ECO:0000256" key="7">
    <source>
        <dbReference type="HAMAP-Rule" id="MF_00050"/>
    </source>
</evidence>
<proteinExistence type="inferred from homology"/>
<dbReference type="KEGG" id="mans:FRW55_00210"/>
<gene>
    <name evidence="7" type="primary">tsf</name>
    <name evidence="10" type="ORF">FRW55_00210</name>
</gene>
<dbReference type="InterPro" id="IPR014039">
    <property type="entry name" value="Transl_elong_EFTs/EF1B_dimer"/>
</dbReference>
<dbReference type="InterPro" id="IPR009060">
    <property type="entry name" value="UBA-like_sf"/>
</dbReference>
<dbReference type="FunFam" id="1.10.8.10:FF:000001">
    <property type="entry name" value="Elongation factor Ts"/>
    <property type="match status" value="1"/>
</dbReference>
<keyword evidence="11" id="KW-1185">Reference proteome</keyword>
<keyword evidence="4 7" id="KW-0251">Elongation factor</keyword>
<comment type="function">
    <text evidence="6 7 8">Associates with the EF-Tu.GDP complex and induces the exchange of GDP to GTP. It remains bound to the aminoacyl-tRNA.EF-Tu.GTP complex up to the GTP hydrolysis stage on the ribosome.</text>
</comment>
<keyword evidence="5 7" id="KW-0648">Protein biosynthesis</keyword>
<evidence type="ECO:0000256" key="3">
    <source>
        <dbReference type="ARBA" id="ARBA00022490"/>
    </source>
</evidence>
<dbReference type="HAMAP" id="MF_00050">
    <property type="entry name" value="EF_Ts"/>
    <property type="match status" value="1"/>
</dbReference>